<dbReference type="AlphaFoldDB" id="A0AAU9IF35"/>
<evidence type="ECO:0000256" key="2">
    <source>
        <dbReference type="PROSITE-ProRule" id="PRU00103"/>
    </source>
</evidence>
<keyword evidence="5" id="KW-1185">Reference proteome</keyword>
<name>A0AAU9IF35_9CILI</name>
<dbReference type="GO" id="GO:0005634">
    <property type="term" value="C:nucleus"/>
    <property type="evidence" value="ECO:0007669"/>
    <property type="project" value="TreeGrafter"/>
</dbReference>
<feature type="repeat" description="HEAT" evidence="2">
    <location>
        <begin position="265"/>
        <end position="302"/>
    </location>
</feature>
<dbReference type="Gene3D" id="1.25.10.10">
    <property type="entry name" value="Leucine-rich Repeat Variant"/>
    <property type="match status" value="1"/>
</dbReference>
<dbReference type="PROSITE" id="PS50077">
    <property type="entry name" value="HEAT_REPEAT"/>
    <property type="match status" value="6"/>
</dbReference>
<feature type="repeat" description="HEAT" evidence="2">
    <location>
        <begin position="107"/>
        <end position="145"/>
    </location>
</feature>
<feature type="repeat" description="HEAT" evidence="2">
    <location>
        <begin position="417"/>
        <end position="455"/>
    </location>
</feature>
<evidence type="ECO:0000259" key="3">
    <source>
        <dbReference type="Pfam" id="PF22956"/>
    </source>
</evidence>
<dbReference type="EMBL" id="CAJZBQ010000005">
    <property type="protein sequence ID" value="CAG9311872.1"/>
    <property type="molecule type" value="Genomic_DNA"/>
</dbReference>
<dbReference type="GO" id="GO:0000159">
    <property type="term" value="C:protein phosphatase type 2A complex"/>
    <property type="evidence" value="ECO:0007669"/>
    <property type="project" value="TreeGrafter"/>
</dbReference>
<dbReference type="InterPro" id="IPR055231">
    <property type="entry name" value="2AA_helical"/>
</dbReference>
<dbReference type="PANTHER" id="PTHR10648:SF4">
    <property type="entry name" value="PROTEIN PHOSPHATASE 2 (FORMERLY 2A), REGULATORY SUBUNIT A, BETA ISOFORM-RELATED"/>
    <property type="match status" value="1"/>
</dbReference>
<dbReference type="InterPro" id="IPR011989">
    <property type="entry name" value="ARM-like"/>
</dbReference>
<protein>
    <recommendedName>
        <fullName evidence="3">Phosphatase 2A Regulatory Subunit A helical domain-containing protein</fullName>
    </recommendedName>
</protein>
<sequence length="476" mass="53867">MMDETVVREQAVKSLISISNVLPDSDIINLLVPCVLKLSAAENFSSRISAVTLFGAAYPRSGNFKEKLRQKFLELSHEDTPMVRRAAVIEMGIFAKVVEKQFLISELIPDIRQLAQDEQDQVRTLCVDSMIEVARLLNKEENKLHTLPIILLVGEDKSWRVRYHFAQKFPQLAEALGKEITENSLIQTFVQLLRDIEADVKSIALHSLKSTMNLINREKIQNLVFPTVEAISSDVSLNPKVRKNCAEVIAEMVQYVGREFASSKIAPIALVLMSDESFEVKMKMVEGLGNLASVIGTELLSPPIINQMVSLVKESPQWRLRKTVIKSCVDITRHLGEEAFIRHLQPIYMSFLTDPVNDVREAGIEELNILATVMTPEWTVAEFLTKLEEIYHSQANCIARITILRAMGSIYVNPDQYVPIFNEAARDKVANVRLILCKVIKKLSSKIDVSQFRNLLQDLSRDADKDVKYYAQQALR</sequence>
<comment type="caution">
    <text evidence="4">The sequence shown here is derived from an EMBL/GenBank/DDBJ whole genome shotgun (WGS) entry which is preliminary data.</text>
</comment>
<proteinExistence type="predicted"/>
<dbReference type="GO" id="GO:0019888">
    <property type="term" value="F:protein phosphatase regulator activity"/>
    <property type="evidence" value="ECO:0007669"/>
    <property type="project" value="TreeGrafter"/>
</dbReference>
<feature type="repeat" description="HEAT" evidence="2">
    <location>
        <begin position="185"/>
        <end position="223"/>
    </location>
</feature>
<organism evidence="4 5">
    <name type="scientific">Blepharisma stoltei</name>
    <dbReference type="NCBI Taxonomy" id="1481888"/>
    <lineage>
        <taxon>Eukaryota</taxon>
        <taxon>Sar</taxon>
        <taxon>Alveolata</taxon>
        <taxon>Ciliophora</taxon>
        <taxon>Postciliodesmatophora</taxon>
        <taxon>Heterotrichea</taxon>
        <taxon>Heterotrichida</taxon>
        <taxon>Blepharismidae</taxon>
        <taxon>Blepharisma</taxon>
    </lineage>
</organism>
<dbReference type="InterPro" id="IPR021133">
    <property type="entry name" value="HEAT_type_2"/>
</dbReference>
<feature type="repeat" description="HEAT" evidence="2">
    <location>
        <begin position="344"/>
        <end position="382"/>
    </location>
</feature>
<dbReference type="Proteomes" id="UP001162131">
    <property type="component" value="Unassembled WGS sequence"/>
</dbReference>
<dbReference type="SUPFAM" id="SSF48371">
    <property type="entry name" value="ARM repeat"/>
    <property type="match status" value="1"/>
</dbReference>
<feature type="repeat" description="HEAT" evidence="2">
    <location>
        <begin position="146"/>
        <end position="184"/>
    </location>
</feature>
<keyword evidence="1" id="KW-0677">Repeat</keyword>
<dbReference type="PANTHER" id="PTHR10648">
    <property type="entry name" value="SERINE/THREONINE-PROTEIN PHOSPHATASE PP2A 65 KDA REGULATORY SUBUNIT"/>
    <property type="match status" value="1"/>
</dbReference>
<evidence type="ECO:0000313" key="4">
    <source>
        <dbReference type="EMBL" id="CAG9311872.1"/>
    </source>
</evidence>
<dbReference type="Pfam" id="PF22956">
    <property type="entry name" value="VPS15-like_hel"/>
    <property type="match status" value="2"/>
</dbReference>
<dbReference type="InterPro" id="IPR051023">
    <property type="entry name" value="PP2A_Regulatory_Subunit_A"/>
</dbReference>
<feature type="domain" description="Phosphatase 2A Regulatory Subunit A helical" evidence="3">
    <location>
        <begin position="111"/>
        <end position="228"/>
    </location>
</feature>
<gene>
    <name evidence="4" type="ORF">BSTOLATCC_MIC5132</name>
</gene>
<dbReference type="GO" id="GO:0005829">
    <property type="term" value="C:cytosol"/>
    <property type="evidence" value="ECO:0007669"/>
    <property type="project" value="TreeGrafter"/>
</dbReference>
<feature type="domain" description="Phosphatase 2A Regulatory Subunit A helical" evidence="3">
    <location>
        <begin position="264"/>
        <end position="372"/>
    </location>
</feature>
<evidence type="ECO:0000313" key="5">
    <source>
        <dbReference type="Proteomes" id="UP001162131"/>
    </source>
</evidence>
<evidence type="ECO:0000256" key="1">
    <source>
        <dbReference type="ARBA" id="ARBA00022737"/>
    </source>
</evidence>
<accession>A0AAU9IF35</accession>
<dbReference type="InterPro" id="IPR016024">
    <property type="entry name" value="ARM-type_fold"/>
</dbReference>
<reference evidence="4" key="1">
    <citation type="submission" date="2021-09" db="EMBL/GenBank/DDBJ databases">
        <authorList>
            <consortium name="AG Swart"/>
            <person name="Singh M."/>
            <person name="Singh A."/>
            <person name="Seah K."/>
            <person name="Emmerich C."/>
        </authorList>
    </citation>
    <scope>NUCLEOTIDE SEQUENCE</scope>
    <source>
        <strain evidence="4">ATCC30299</strain>
    </source>
</reference>